<proteinExistence type="predicted"/>
<accession>A0A1A6FTY0</accession>
<evidence type="ECO:0000313" key="3">
    <source>
        <dbReference type="EMBL" id="OBS57039.1"/>
    </source>
</evidence>
<dbReference type="Pfam" id="PF02668">
    <property type="entry name" value="TauD"/>
    <property type="match status" value="1"/>
</dbReference>
<dbReference type="GO" id="GO:0008336">
    <property type="term" value="F:gamma-butyrobetaine dioxygenase activity"/>
    <property type="evidence" value="ECO:0007669"/>
    <property type="project" value="TreeGrafter"/>
</dbReference>
<dbReference type="PANTHER" id="PTHR10696">
    <property type="entry name" value="GAMMA-BUTYROBETAINE HYDROXYLASE-RELATED"/>
    <property type="match status" value="1"/>
</dbReference>
<dbReference type="InterPro" id="IPR050411">
    <property type="entry name" value="AlphaKG_dependent_hydroxylases"/>
</dbReference>
<dbReference type="SUPFAM" id="SSF51197">
    <property type="entry name" value="Clavaminate synthase-like"/>
    <property type="match status" value="1"/>
</dbReference>
<reference evidence="3 4" key="1">
    <citation type="submission" date="2016-06" db="EMBL/GenBank/DDBJ databases">
        <title>The Draft Genome Sequence and Annotation of the Desert Woodrat Neotoma lepida.</title>
        <authorList>
            <person name="Campbell M."/>
            <person name="Oakeson K.F."/>
            <person name="Yandell M."/>
            <person name="Halpert J.R."/>
            <person name="Dearing D."/>
        </authorList>
    </citation>
    <scope>NUCLEOTIDE SEQUENCE [LARGE SCALE GENOMIC DNA]</scope>
    <source>
        <strain evidence="3">417</strain>
        <tissue evidence="3">Liver</tissue>
    </source>
</reference>
<dbReference type="InterPro" id="IPR003819">
    <property type="entry name" value="TauD/TfdA-like"/>
</dbReference>
<organism evidence="3 4">
    <name type="scientific">Neotoma lepida</name>
    <name type="common">Desert woodrat</name>
    <dbReference type="NCBI Taxonomy" id="56216"/>
    <lineage>
        <taxon>Eukaryota</taxon>
        <taxon>Metazoa</taxon>
        <taxon>Chordata</taxon>
        <taxon>Craniata</taxon>
        <taxon>Vertebrata</taxon>
        <taxon>Euteleostomi</taxon>
        <taxon>Mammalia</taxon>
        <taxon>Eutheria</taxon>
        <taxon>Euarchontoglires</taxon>
        <taxon>Glires</taxon>
        <taxon>Rodentia</taxon>
        <taxon>Myomorpha</taxon>
        <taxon>Muroidea</taxon>
        <taxon>Cricetidae</taxon>
        <taxon>Neotominae</taxon>
        <taxon>Neotoma</taxon>
    </lineage>
</organism>
<dbReference type="OrthoDB" id="406634at2759"/>
<dbReference type="Proteomes" id="UP000092124">
    <property type="component" value="Unassembled WGS sequence"/>
</dbReference>
<feature type="domain" description="TauD/TfdA-like" evidence="2">
    <location>
        <begin position="7"/>
        <end position="87"/>
    </location>
</feature>
<feature type="non-terminal residue" evidence="3">
    <location>
        <position position="1"/>
    </location>
</feature>
<dbReference type="AlphaFoldDB" id="A0A1A6FTY0"/>
<dbReference type="EMBL" id="LZPO01117878">
    <property type="protein sequence ID" value="OBS57039.1"/>
    <property type="molecule type" value="Genomic_DNA"/>
</dbReference>
<dbReference type="InterPro" id="IPR042098">
    <property type="entry name" value="TauD-like_sf"/>
</dbReference>
<dbReference type="PANTHER" id="PTHR10696:SF33">
    <property type="entry name" value="GAMMA-BUTYROBETAINE DIOXYGENASE"/>
    <property type="match status" value="1"/>
</dbReference>
<dbReference type="Gene3D" id="3.60.130.10">
    <property type="entry name" value="Clavaminate synthase-like"/>
    <property type="match status" value="1"/>
</dbReference>
<evidence type="ECO:0000313" key="4">
    <source>
        <dbReference type="Proteomes" id="UP000092124"/>
    </source>
</evidence>
<dbReference type="GO" id="GO:0005739">
    <property type="term" value="C:mitochondrion"/>
    <property type="evidence" value="ECO:0007669"/>
    <property type="project" value="TreeGrafter"/>
</dbReference>
<comment type="caution">
    <text evidence="3">The sequence shown here is derived from an EMBL/GenBank/DDBJ whole genome shotgun (WGS) entry which is preliminary data.</text>
</comment>
<keyword evidence="1" id="KW-0560">Oxidoreductase</keyword>
<protein>
    <recommendedName>
        <fullName evidence="2">TauD/TfdA-like domain-containing protein</fullName>
    </recommendedName>
</protein>
<sequence length="108" mass="12686">LDDKGQVIRINFNNATRDTVFDVPVERVQPFYSALKEFVDLMSSKEYKYTFKMNPGDVIVFDNWRLLHGRRSYEAGTEISRHLEGAYADWDVVMSRLRILRQKVKNGI</sequence>
<evidence type="ECO:0000256" key="1">
    <source>
        <dbReference type="ARBA" id="ARBA00023002"/>
    </source>
</evidence>
<evidence type="ECO:0000259" key="2">
    <source>
        <dbReference type="Pfam" id="PF02668"/>
    </source>
</evidence>
<dbReference type="STRING" id="56216.A0A1A6FTY0"/>
<dbReference type="GO" id="GO:0045329">
    <property type="term" value="P:carnitine biosynthetic process"/>
    <property type="evidence" value="ECO:0007669"/>
    <property type="project" value="TreeGrafter"/>
</dbReference>
<keyword evidence="4" id="KW-1185">Reference proteome</keyword>
<name>A0A1A6FTY0_NEOLE</name>
<gene>
    <name evidence="3" type="ORF">A6R68_11836</name>
</gene>